<sequence>MFAIKLSAKRPILALFVSGCLLAGMQTIGWAQGNPGLTIFSGVERENILNYYLDFGGIPRQWDRYKLYVPAKKLTQGASKFFISYPEHFNGKFDTDKVEVRVNKESVPLREVYWDKESRVLEIDLERPIEAGTKATIVLSNVKNPDFGTYYFVCDAQAAGQVPVRLYLGTWIVSIEGR</sequence>
<proteinExistence type="predicted"/>
<evidence type="ECO:0000313" key="1">
    <source>
        <dbReference type="EMBL" id="OKH26196.1"/>
    </source>
</evidence>
<reference evidence="1 2" key="1">
    <citation type="submission" date="2016-11" db="EMBL/GenBank/DDBJ databases">
        <title>Draft Genome Sequences of Nine Cyanobacterial Strains from Diverse Habitats.</title>
        <authorList>
            <person name="Zhu T."/>
            <person name="Hou S."/>
            <person name="Lu X."/>
            <person name="Hess W.R."/>
        </authorList>
    </citation>
    <scope>NUCLEOTIDE SEQUENCE [LARGE SCALE GENOMIC DNA]</scope>
    <source>
        <strain evidence="1 2">NIES-593</strain>
    </source>
</reference>
<dbReference type="EMBL" id="MRCB01000002">
    <property type="protein sequence ID" value="OKH26196.1"/>
    <property type="molecule type" value="Genomic_DNA"/>
</dbReference>
<name>A0A1U7HRH6_9CYAN</name>
<gene>
    <name evidence="1" type="ORF">NIES593_03750</name>
</gene>
<dbReference type="InterPro" id="IPR021256">
    <property type="entry name" value="DUF2808"/>
</dbReference>
<dbReference type="OrthoDB" id="464559at2"/>
<comment type="caution">
    <text evidence="1">The sequence shown here is derived from an EMBL/GenBank/DDBJ whole genome shotgun (WGS) entry which is preliminary data.</text>
</comment>
<keyword evidence="2" id="KW-1185">Reference proteome</keyword>
<protein>
    <recommendedName>
        <fullName evidence="3">DUF2808 domain-containing protein</fullName>
    </recommendedName>
</protein>
<accession>A0A1U7HRH6</accession>
<dbReference type="AlphaFoldDB" id="A0A1U7HRH6"/>
<dbReference type="STRING" id="1921803.NIES593_03750"/>
<dbReference type="Proteomes" id="UP000186868">
    <property type="component" value="Unassembled WGS sequence"/>
</dbReference>
<dbReference type="RefSeq" id="WP_073598303.1">
    <property type="nucleotide sequence ID" value="NZ_MRCB01000002.1"/>
</dbReference>
<evidence type="ECO:0000313" key="2">
    <source>
        <dbReference type="Proteomes" id="UP000186868"/>
    </source>
</evidence>
<evidence type="ECO:0008006" key="3">
    <source>
        <dbReference type="Google" id="ProtNLM"/>
    </source>
</evidence>
<organism evidence="1 2">
    <name type="scientific">Hydrococcus rivularis NIES-593</name>
    <dbReference type="NCBI Taxonomy" id="1921803"/>
    <lineage>
        <taxon>Bacteria</taxon>
        <taxon>Bacillati</taxon>
        <taxon>Cyanobacteriota</taxon>
        <taxon>Cyanophyceae</taxon>
        <taxon>Pleurocapsales</taxon>
        <taxon>Hydrococcaceae</taxon>
        <taxon>Hydrococcus</taxon>
    </lineage>
</organism>
<dbReference type="Pfam" id="PF10989">
    <property type="entry name" value="DUF2808"/>
    <property type="match status" value="1"/>
</dbReference>